<protein>
    <submittedName>
        <fullName evidence="3">Uncharacterized protein</fullName>
    </submittedName>
</protein>
<organism evidence="3 4">
    <name type="scientific">Algimonas ampicilliniresistens</name>
    <dbReference type="NCBI Taxonomy" id="1298735"/>
    <lineage>
        <taxon>Bacteria</taxon>
        <taxon>Pseudomonadati</taxon>
        <taxon>Pseudomonadota</taxon>
        <taxon>Alphaproteobacteria</taxon>
        <taxon>Maricaulales</taxon>
        <taxon>Robiginitomaculaceae</taxon>
        <taxon>Algimonas</taxon>
    </lineage>
</organism>
<reference evidence="3" key="2">
    <citation type="submission" date="2023-01" db="EMBL/GenBank/DDBJ databases">
        <title>Draft genome sequence of Algimonas ampicilliniresistens strain NBRC 108219.</title>
        <authorList>
            <person name="Sun Q."/>
            <person name="Mori K."/>
        </authorList>
    </citation>
    <scope>NUCLEOTIDE SEQUENCE</scope>
    <source>
        <strain evidence="3">NBRC 108219</strain>
    </source>
</reference>
<evidence type="ECO:0000313" key="4">
    <source>
        <dbReference type="Proteomes" id="UP001161391"/>
    </source>
</evidence>
<comment type="caution">
    <text evidence="3">The sequence shown here is derived from an EMBL/GenBank/DDBJ whole genome shotgun (WGS) entry which is preliminary data.</text>
</comment>
<keyword evidence="4" id="KW-1185">Reference proteome</keyword>
<proteinExistence type="predicted"/>
<evidence type="ECO:0000256" key="1">
    <source>
        <dbReference type="SAM" id="MobiDB-lite"/>
    </source>
</evidence>
<evidence type="ECO:0000313" key="3">
    <source>
        <dbReference type="EMBL" id="GLQ24294.1"/>
    </source>
</evidence>
<dbReference type="Proteomes" id="UP001161391">
    <property type="component" value="Unassembled WGS sequence"/>
</dbReference>
<name>A0ABQ5VBB7_9PROT</name>
<gene>
    <name evidence="3" type="ORF">GCM10007853_21680</name>
</gene>
<evidence type="ECO:0000256" key="2">
    <source>
        <dbReference type="SAM" id="SignalP"/>
    </source>
</evidence>
<feature type="signal peptide" evidence="2">
    <location>
        <begin position="1"/>
        <end position="21"/>
    </location>
</feature>
<reference evidence="3" key="1">
    <citation type="journal article" date="2014" name="Int. J. Syst. Evol. Microbiol.">
        <title>Complete genome of a new Firmicutes species belonging to the dominant human colonic microbiota ('Ruminococcus bicirculans') reveals two chromosomes and a selective capacity to utilize plant glucans.</title>
        <authorList>
            <consortium name="NISC Comparative Sequencing Program"/>
            <person name="Wegmann U."/>
            <person name="Louis P."/>
            <person name="Goesmann A."/>
            <person name="Henrissat B."/>
            <person name="Duncan S.H."/>
            <person name="Flint H.J."/>
        </authorList>
    </citation>
    <scope>NUCLEOTIDE SEQUENCE</scope>
    <source>
        <strain evidence="3">NBRC 108219</strain>
    </source>
</reference>
<dbReference type="RefSeq" id="WP_284390558.1">
    <property type="nucleotide sequence ID" value="NZ_BSNK01000002.1"/>
</dbReference>
<sequence>MKHTLLPLSVLILTAAPTAMAEDAPQPIGDEFCFSIDGIGETLGKFDSLKPEKRDVVGAEIAMQFELEDGELMPERVELREGDQARMVMFDDQGRSVGLSDQLRSMAAPDSVCVMDPPRAERFGKDIGYSVDFGVGVRFKETPGTHSLTEIEEGLKDGRSHYKKMVGAMGFMVPKFTHIAVSGEDETTPPKVFATANGQDIGEPDFELYDGARMIAVDTLEDMGADGVRIEGDTYRMSPSPDAKTVAKFASEDDD</sequence>
<keyword evidence="2" id="KW-0732">Signal</keyword>
<dbReference type="EMBL" id="BSNK01000002">
    <property type="protein sequence ID" value="GLQ24294.1"/>
    <property type="molecule type" value="Genomic_DNA"/>
</dbReference>
<accession>A0ABQ5VBB7</accession>
<feature type="region of interest" description="Disordered" evidence="1">
    <location>
        <begin position="231"/>
        <end position="255"/>
    </location>
</feature>
<feature type="chain" id="PRO_5047322228" evidence="2">
    <location>
        <begin position="22"/>
        <end position="255"/>
    </location>
</feature>